<feature type="compositionally biased region" description="Polar residues" evidence="1">
    <location>
        <begin position="111"/>
        <end position="147"/>
    </location>
</feature>
<proteinExistence type="predicted"/>
<keyword evidence="2" id="KW-1185">Reference proteome</keyword>
<dbReference type="KEGG" id="rsz:108857716"/>
<feature type="compositionally biased region" description="Pro residues" evidence="1">
    <location>
        <begin position="162"/>
        <end position="174"/>
    </location>
</feature>
<name>A0A6J0NSU8_RAPSA</name>
<feature type="region of interest" description="Disordered" evidence="1">
    <location>
        <begin position="23"/>
        <end position="199"/>
    </location>
</feature>
<evidence type="ECO:0000313" key="3">
    <source>
        <dbReference type="RefSeq" id="XP_018487231.2"/>
    </source>
</evidence>
<dbReference type="Proteomes" id="UP000504610">
    <property type="component" value="Chromosome 5"/>
</dbReference>
<dbReference type="AlphaFoldDB" id="A0A6J0NSU8"/>
<dbReference type="OrthoDB" id="783585at2759"/>
<organism evidence="2 3">
    <name type="scientific">Raphanus sativus</name>
    <name type="common">Radish</name>
    <name type="synonym">Raphanus raphanistrum var. sativus</name>
    <dbReference type="NCBI Taxonomy" id="3726"/>
    <lineage>
        <taxon>Eukaryota</taxon>
        <taxon>Viridiplantae</taxon>
        <taxon>Streptophyta</taxon>
        <taxon>Embryophyta</taxon>
        <taxon>Tracheophyta</taxon>
        <taxon>Spermatophyta</taxon>
        <taxon>Magnoliopsida</taxon>
        <taxon>eudicotyledons</taxon>
        <taxon>Gunneridae</taxon>
        <taxon>Pentapetalae</taxon>
        <taxon>rosids</taxon>
        <taxon>malvids</taxon>
        <taxon>Brassicales</taxon>
        <taxon>Brassicaceae</taxon>
        <taxon>Brassiceae</taxon>
        <taxon>Raphanus</taxon>
    </lineage>
</organism>
<gene>
    <name evidence="3" type="primary">LOC108857716</name>
</gene>
<accession>A0A6J0NSU8</accession>
<reference evidence="2" key="1">
    <citation type="journal article" date="2019" name="Database">
        <title>The radish genome database (RadishGD): an integrated information resource for radish genomics.</title>
        <authorList>
            <person name="Yu H.J."/>
            <person name="Baek S."/>
            <person name="Lee Y.J."/>
            <person name="Cho A."/>
            <person name="Mun J.H."/>
        </authorList>
    </citation>
    <scope>NUCLEOTIDE SEQUENCE [LARGE SCALE GENOMIC DNA]</scope>
    <source>
        <strain evidence="2">cv. WK10039</strain>
    </source>
</reference>
<sequence>MDKPRHNDQLAVKKKIKKTPLHLPTLANNGCTSKNRLRRSIVPLLTSSPMPLDVPPPPPPPAMAQPTLNTAESPVSVSLQSSSGDSGPSARFSGGGGGILPTPVSLCNHYPQGSSGDSVGPNRNQMKPSHDYQQQQPPRFYGSSASTVPILPSPRFDGPGILPTPPPLQYPSPLQPRSFTSSSMAQGGILGPGKFPPRP</sequence>
<feature type="compositionally biased region" description="Pro residues" evidence="1">
    <location>
        <begin position="52"/>
        <end position="63"/>
    </location>
</feature>
<evidence type="ECO:0000313" key="2">
    <source>
        <dbReference type="Proteomes" id="UP000504610"/>
    </source>
</evidence>
<reference evidence="3" key="2">
    <citation type="submission" date="2025-08" db="UniProtKB">
        <authorList>
            <consortium name="RefSeq"/>
        </authorList>
    </citation>
    <scope>IDENTIFICATION</scope>
    <source>
        <tissue evidence="3">Leaf</tissue>
    </source>
</reference>
<evidence type="ECO:0000256" key="1">
    <source>
        <dbReference type="SAM" id="MobiDB-lite"/>
    </source>
</evidence>
<dbReference type="GeneID" id="108857716"/>
<protein>
    <submittedName>
        <fullName evidence="3">Pistil-specific extensin-like protein</fullName>
    </submittedName>
</protein>
<feature type="compositionally biased region" description="Low complexity" evidence="1">
    <location>
        <begin position="73"/>
        <end position="89"/>
    </location>
</feature>
<dbReference type="RefSeq" id="XP_018487231.2">
    <property type="nucleotide sequence ID" value="XM_018631729.2"/>
</dbReference>